<evidence type="ECO:0000256" key="1">
    <source>
        <dbReference type="SAM" id="MobiDB-lite"/>
    </source>
</evidence>
<accession>A0A5F9DJD0</accession>
<dbReference type="Pfam" id="PF01352">
    <property type="entry name" value="KRAB"/>
    <property type="match status" value="1"/>
</dbReference>
<dbReference type="CDD" id="cd07765">
    <property type="entry name" value="KRAB_A-box"/>
    <property type="match status" value="1"/>
</dbReference>
<reference evidence="3 4" key="1">
    <citation type="journal article" date="2011" name="Nature">
        <title>A high-resolution map of human evolutionary constraint using 29 mammals.</title>
        <authorList>
            <person name="Lindblad-Toh K."/>
            <person name="Garber M."/>
            <person name="Zuk O."/>
            <person name="Lin M.F."/>
            <person name="Parker B.J."/>
            <person name="Washietl S."/>
            <person name="Kheradpour P."/>
            <person name="Ernst J."/>
            <person name="Jordan G."/>
            <person name="Mauceli E."/>
            <person name="Ward L.D."/>
            <person name="Lowe C.B."/>
            <person name="Holloway A.K."/>
            <person name="Clamp M."/>
            <person name="Gnerre S."/>
            <person name="Alfoldi J."/>
            <person name="Beal K."/>
            <person name="Chang J."/>
            <person name="Clawson H."/>
            <person name="Cuff J."/>
            <person name="Di Palma F."/>
            <person name="Fitzgerald S."/>
            <person name="Flicek P."/>
            <person name="Guttman M."/>
            <person name="Hubisz M.J."/>
            <person name="Jaffe D.B."/>
            <person name="Jungreis I."/>
            <person name="Kent W.J."/>
            <person name="Kostka D."/>
            <person name="Lara M."/>
            <person name="Martins A.L."/>
            <person name="Massingham T."/>
            <person name="Moltke I."/>
            <person name="Raney B.J."/>
            <person name="Rasmussen M.D."/>
            <person name="Robinson J."/>
            <person name="Stark A."/>
            <person name="Vilella A.J."/>
            <person name="Wen J."/>
            <person name="Xie X."/>
            <person name="Zody M.C."/>
            <person name="Baldwin J."/>
            <person name="Bloom T."/>
            <person name="Chin C.W."/>
            <person name="Heiman D."/>
            <person name="Nicol R."/>
            <person name="Nusbaum C."/>
            <person name="Young S."/>
            <person name="Wilkinson J."/>
            <person name="Worley K.C."/>
            <person name="Kovar C.L."/>
            <person name="Muzny D.M."/>
            <person name="Gibbs R.A."/>
            <person name="Cree A."/>
            <person name="Dihn H.H."/>
            <person name="Fowler G."/>
            <person name="Jhangiani S."/>
            <person name="Joshi V."/>
            <person name="Lee S."/>
            <person name="Lewis L.R."/>
            <person name="Nazareth L.V."/>
            <person name="Okwuonu G."/>
            <person name="Santibanez J."/>
            <person name="Warren W.C."/>
            <person name="Mardis E.R."/>
            <person name="Weinstock G.M."/>
            <person name="Wilson R.K."/>
            <person name="Delehaunty K."/>
            <person name="Dooling D."/>
            <person name="Fronik C."/>
            <person name="Fulton L."/>
            <person name="Fulton B."/>
            <person name="Graves T."/>
            <person name="Minx P."/>
            <person name="Sodergren E."/>
            <person name="Birney E."/>
            <person name="Margulies E.H."/>
            <person name="Herrero J."/>
            <person name="Green E.D."/>
            <person name="Haussler D."/>
            <person name="Siepel A."/>
            <person name="Goldman N."/>
            <person name="Pollard K.S."/>
            <person name="Pedersen J.S."/>
            <person name="Lander E.S."/>
            <person name="Kellis M."/>
        </authorList>
    </citation>
    <scope>NUCLEOTIDE SEQUENCE [LARGE SCALE GENOMIC DNA]</scope>
    <source>
        <strain evidence="4">Thorbecke</strain>
    </source>
</reference>
<name>A0A5F9DJD0_RABIT</name>
<dbReference type="SUPFAM" id="SSF109640">
    <property type="entry name" value="KRAB domain (Kruppel-associated box)"/>
    <property type="match status" value="1"/>
</dbReference>
<dbReference type="GO" id="GO:0006355">
    <property type="term" value="P:regulation of DNA-templated transcription"/>
    <property type="evidence" value="ECO:0007669"/>
    <property type="project" value="InterPro"/>
</dbReference>
<dbReference type="AlphaFoldDB" id="A0A5F9DJD0"/>
<dbReference type="InterPro" id="IPR001909">
    <property type="entry name" value="KRAB"/>
</dbReference>
<evidence type="ECO:0000313" key="3">
    <source>
        <dbReference type="Ensembl" id="ENSOCUP00000045876.1"/>
    </source>
</evidence>
<dbReference type="Ensembl" id="ENSOCUT00000053031.1">
    <property type="protein sequence ID" value="ENSOCUP00000045876.1"/>
    <property type="gene ID" value="ENSOCUG00000036272.1"/>
</dbReference>
<proteinExistence type="predicted"/>
<dbReference type="Proteomes" id="UP000001811">
    <property type="component" value="Unplaced"/>
</dbReference>
<evidence type="ECO:0000313" key="4">
    <source>
        <dbReference type="Proteomes" id="UP000001811"/>
    </source>
</evidence>
<feature type="domain" description="KRAB" evidence="2">
    <location>
        <begin position="38"/>
        <end position="102"/>
    </location>
</feature>
<dbReference type="InterPro" id="IPR036051">
    <property type="entry name" value="KRAB_dom_sf"/>
</dbReference>
<dbReference type="PROSITE" id="PS50805">
    <property type="entry name" value="KRAB"/>
    <property type="match status" value="1"/>
</dbReference>
<dbReference type="Gene3D" id="6.10.140.140">
    <property type="match status" value="1"/>
</dbReference>
<dbReference type="InParanoid" id="A0A5F9DJD0"/>
<organism evidence="3 4">
    <name type="scientific">Oryctolagus cuniculus</name>
    <name type="common">Rabbit</name>
    <dbReference type="NCBI Taxonomy" id="9986"/>
    <lineage>
        <taxon>Eukaryota</taxon>
        <taxon>Metazoa</taxon>
        <taxon>Chordata</taxon>
        <taxon>Craniata</taxon>
        <taxon>Vertebrata</taxon>
        <taxon>Euteleostomi</taxon>
        <taxon>Mammalia</taxon>
        <taxon>Eutheria</taxon>
        <taxon>Euarchontoglires</taxon>
        <taxon>Glires</taxon>
        <taxon>Lagomorpha</taxon>
        <taxon>Leporidae</taxon>
        <taxon>Oryctolagus</taxon>
    </lineage>
</organism>
<sequence length="102" mass="11392">MSTRLSHSATSVPTRASPTASRVKNSVHGCLVYSDDALNFRDIYVQSHRFLWEALGCLDPAQRALYRDVVLEHHRTLPSLPEFLTPSIPSAYTALCGSLWFS</sequence>
<keyword evidence="4" id="KW-1185">Reference proteome</keyword>
<reference evidence="3" key="3">
    <citation type="submission" date="2025-09" db="UniProtKB">
        <authorList>
            <consortium name="Ensembl"/>
        </authorList>
    </citation>
    <scope>IDENTIFICATION</scope>
    <source>
        <strain evidence="3">Thorbecke</strain>
    </source>
</reference>
<feature type="region of interest" description="Disordered" evidence="1">
    <location>
        <begin position="1"/>
        <end position="24"/>
    </location>
</feature>
<protein>
    <recommendedName>
        <fullName evidence="2">KRAB domain-containing protein</fullName>
    </recommendedName>
</protein>
<reference evidence="3" key="2">
    <citation type="submission" date="2025-08" db="UniProtKB">
        <authorList>
            <consortium name="Ensembl"/>
        </authorList>
    </citation>
    <scope>IDENTIFICATION</scope>
    <source>
        <strain evidence="3">Thorbecke</strain>
    </source>
</reference>
<evidence type="ECO:0000259" key="2">
    <source>
        <dbReference type="PROSITE" id="PS50805"/>
    </source>
</evidence>